<keyword evidence="6" id="KW-0460">Magnesium</keyword>
<dbReference type="InterPro" id="IPR004659">
    <property type="entry name" value="RNase_E/G"/>
</dbReference>
<evidence type="ECO:0000259" key="8">
    <source>
        <dbReference type="Pfam" id="PF10150"/>
    </source>
</evidence>
<gene>
    <name evidence="9" type="ORF">L2A60_00020</name>
</gene>
<feature type="domain" description="RNA-binding protein AU-1/Ribonuclease E/G" evidence="8">
    <location>
        <begin position="158"/>
        <end position="279"/>
    </location>
</feature>
<evidence type="ECO:0000256" key="2">
    <source>
        <dbReference type="ARBA" id="ARBA00022722"/>
    </source>
</evidence>
<dbReference type="PANTHER" id="PTHR30001">
    <property type="entry name" value="RIBONUCLEASE"/>
    <property type="match status" value="1"/>
</dbReference>
<evidence type="ECO:0000256" key="5">
    <source>
        <dbReference type="ARBA" id="ARBA00022801"/>
    </source>
</evidence>
<keyword evidence="5" id="KW-0378">Hydrolase</keyword>
<proteinExistence type="predicted"/>
<dbReference type="EMBL" id="JAKGBZ010000001">
    <property type="protein sequence ID" value="MCF3945072.1"/>
    <property type="molecule type" value="Genomic_DNA"/>
</dbReference>
<evidence type="ECO:0000256" key="1">
    <source>
        <dbReference type="ARBA" id="ARBA00001946"/>
    </source>
</evidence>
<evidence type="ECO:0000256" key="3">
    <source>
        <dbReference type="ARBA" id="ARBA00022723"/>
    </source>
</evidence>
<keyword evidence="7" id="KW-0694">RNA-binding</keyword>
<keyword evidence="3" id="KW-0479">Metal-binding</keyword>
<evidence type="ECO:0000313" key="9">
    <source>
        <dbReference type="EMBL" id="MCF3945072.1"/>
    </source>
</evidence>
<comment type="caution">
    <text evidence="9">The sequence shown here is derived from an EMBL/GenBank/DDBJ whole genome shotgun (WGS) entry which is preliminary data.</text>
</comment>
<evidence type="ECO:0000256" key="7">
    <source>
        <dbReference type="ARBA" id="ARBA00022884"/>
    </source>
</evidence>
<dbReference type="Proteomes" id="UP001521209">
    <property type="component" value="Unassembled WGS sequence"/>
</dbReference>
<protein>
    <submittedName>
        <fullName evidence="9">Ribonuclease E/G</fullName>
    </submittedName>
</protein>
<evidence type="ECO:0000256" key="4">
    <source>
        <dbReference type="ARBA" id="ARBA00022759"/>
    </source>
</evidence>
<name>A0ABS9DUB8_9PROT</name>
<keyword evidence="4" id="KW-0255">Endonuclease</keyword>
<comment type="cofactor">
    <cofactor evidence="1">
        <name>Mg(2+)</name>
        <dbReference type="ChEBI" id="CHEBI:18420"/>
    </cofactor>
</comment>
<evidence type="ECO:0000256" key="6">
    <source>
        <dbReference type="ARBA" id="ARBA00022842"/>
    </source>
</evidence>
<organism evidence="9 10">
    <name type="scientific">Acidiphilium iwatense</name>
    <dbReference type="NCBI Taxonomy" id="768198"/>
    <lineage>
        <taxon>Bacteria</taxon>
        <taxon>Pseudomonadati</taxon>
        <taxon>Pseudomonadota</taxon>
        <taxon>Alphaproteobacteria</taxon>
        <taxon>Acetobacterales</taxon>
        <taxon>Acidocellaceae</taxon>
        <taxon>Acidiphilium</taxon>
    </lineage>
</organism>
<dbReference type="Pfam" id="PF10150">
    <property type="entry name" value="RNase_E_G"/>
    <property type="match status" value="1"/>
</dbReference>
<reference evidence="9 10" key="1">
    <citation type="submission" date="2022-01" db="EMBL/GenBank/DDBJ databases">
        <authorList>
            <person name="Won M."/>
            <person name="Kim S.-J."/>
            <person name="Kwon S.-W."/>
        </authorList>
    </citation>
    <scope>NUCLEOTIDE SEQUENCE [LARGE SCALE GENOMIC DNA]</scope>
    <source>
        <strain evidence="9 10">KCTC 23505</strain>
    </source>
</reference>
<accession>A0ABS9DUB8</accession>
<evidence type="ECO:0000313" key="10">
    <source>
        <dbReference type="Proteomes" id="UP001521209"/>
    </source>
</evidence>
<keyword evidence="10" id="KW-1185">Reference proteome</keyword>
<sequence>MATVILASARGEAVRLALIENGALAEYTLWRPASPDGVGDLYTGRVSTRASALGGAFADLGDTTGFLPDSAGGKTLSEGDIAAFRVTRAAQGAKGPRLALAKDAPGARPGLIARGPGPLGDWRALHPTAPIYADDYALIAALRPRFALVEYKSGCFADIEDEIASLEDLEIALPGGARATITPTPALTAIDIDAGAATAERGGKAASQARLNRAVIPELARQIRLRNLGGAILIDFAGMKASSRAALGPDLAAALARDPLKPRLLGFTVLGFAEVLRPRVRTPLHEILR</sequence>
<dbReference type="PANTHER" id="PTHR30001:SF1">
    <property type="entry name" value="RIBONUCLEASE E_G-LIKE PROTEIN, CHLOROPLASTIC"/>
    <property type="match status" value="1"/>
</dbReference>
<dbReference type="RefSeq" id="WP_235702315.1">
    <property type="nucleotide sequence ID" value="NZ_JAKGBZ010000001.1"/>
</dbReference>
<keyword evidence="2" id="KW-0540">Nuclease</keyword>
<dbReference type="InterPro" id="IPR019307">
    <property type="entry name" value="RNA-bd_AU-1/RNase_E/G"/>
</dbReference>